<reference evidence="1" key="1">
    <citation type="journal article" date="2015" name="Nature">
        <title>Complex archaea that bridge the gap between prokaryotes and eukaryotes.</title>
        <authorList>
            <person name="Spang A."/>
            <person name="Saw J.H."/>
            <person name="Jorgensen S.L."/>
            <person name="Zaremba-Niedzwiedzka K."/>
            <person name="Martijn J."/>
            <person name="Lind A.E."/>
            <person name="van Eijk R."/>
            <person name="Schleper C."/>
            <person name="Guy L."/>
            <person name="Ettema T.J."/>
        </authorList>
    </citation>
    <scope>NUCLEOTIDE SEQUENCE</scope>
</reference>
<name>A0A0F9SNF9_9ZZZZ</name>
<dbReference type="AlphaFoldDB" id="A0A0F9SNF9"/>
<protein>
    <submittedName>
        <fullName evidence="1">Uncharacterized protein</fullName>
    </submittedName>
</protein>
<accession>A0A0F9SNF9</accession>
<comment type="caution">
    <text evidence="1">The sequence shown here is derived from an EMBL/GenBank/DDBJ whole genome shotgun (WGS) entry which is preliminary data.</text>
</comment>
<proteinExistence type="predicted"/>
<evidence type="ECO:0000313" key="1">
    <source>
        <dbReference type="EMBL" id="KKN38446.1"/>
    </source>
</evidence>
<organism evidence="1">
    <name type="scientific">marine sediment metagenome</name>
    <dbReference type="NCBI Taxonomy" id="412755"/>
    <lineage>
        <taxon>unclassified sequences</taxon>
        <taxon>metagenomes</taxon>
        <taxon>ecological metagenomes</taxon>
    </lineage>
</organism>
<sequence>MNQAPTKDESCPSNKSLTKGVFDESNVYRLNGFRLIAMK</sequence>
<dbReference type="EMBL" id="LAZR01001828">
    <property type="protein sequence ID" value="KKN38446.1"/>
    <property type="molecule type" value="Genomic_DNA"/>
</dbReference>
<gene>
    <name evidence="1" type="ORF">LCGC14_0753450</name>
</gene>